<sequence length="73" mass="8047">MSQTDFSPETATILRMPTWLGRNVTQDHHLPHALGDYKVTPGAGDARWTVTNLKTGESIYDGIGPVEILRGRV</sequence>
<gene>
    <name evidence="1" type="ORF">CKY39_20495</name>
</gene>
<organism evidence="1 2">
    <name type="scientific">Variovorax boronicumulans</name>
    <dbReference type="NCBI Taxonomy" id="436515"/>
    <lineage>
        <taxon>Bacteria</taxon>
        <taxon>Pseudomonadati</taxon>
        <taxon>Pseudomonadota</taxon>
        <taxon>Betaproteobacteria</taxon>
        <taxon>Burkholderiales</taxon>
        <taxon>Comamonadaceae</taxon>
        <taxon>Variovorax</taxon>
    </lineage>
</organism>
<evidence type="ECO:0000313" key="2">
    <source>
        <dbReference type="Proteomes" id="UP000217154"/>
    </source>
</evidence>
<dbReference type="RefSeq" id="WP_095745702.1">
    <property type="nucleotide sequence ID" value="NZ_CP023284.1"/>
</dbReference>
<dbReference type="AlphaFoldDB" id="A0A250DMX0"/>
<accession>A0A250DMX0</accession>
<name>A0A250DMX0_9BURK</name>
<dbReference type="Proteomes" id="UP000217154">
    <property type="component" value="Chromosome"/>
</dbReference>
<protein>
    <submittedName>
        <fullName evidence="1">Uncharacterized protein</fullName>
    </submittedName>
</protein>
<dbReference type="EMBL" id="CP023284">
    <property type="protein sequence ID" value="ATA55329.1"/>
    <property type="molecule type" value="Genomic_DNA"/>
</dbReference>
<dbReference type="KEGG" id="vbo:CKY39_20495"/>
<evidence type="ECO:0000313" key="1">
    <source>
        <dbReference type="EMBL" id="ATA55329.1"/>
    </source>
</evidence>
<proteinExistence type="predicted"/>
<reference evidence="1 2" key="1">
    <citation type="submission" date="2017-09" db="EMBL/GenBank/DDBJ databases">
        <title>The diverse metabolic capabilities of V. boronicumulans make it an excellent choice for continued studies on novel biodegradation.</title>
        <authorList>
            <person name="Sun S."/>
        </authorList>
    </citation>
    <scope>NUCLEOTIDE SEQUENCE [LARGE SCALE GENOMIC DNA]</scope>
    <source>
        <strain evidence="1 2">J1</strain>
    </source>
</reference>